<feature type="non-terminal residue" evidence="1">
    <location>
        <position position="1"/>
    </location>
</feature>
<dbReference type="EMBL" id="UOFO01000055">
    <property type="protein sequence ID" value="VAW84870.1"/>
    <property type="molecule type" value="Genomic_DNA"/>
</dbReference>
<evidence type="ECO:0000313" key="1">
    <source>
        <dbReference type="EMBL" id="VAW84870.1"/>
    </source>
</evidence>
<dbReference type="AlphaFoldDB" id="A0A3B0Z7A9"/>
<protein>
    <recommendedName>
        <fullName evidence="2">Transposase</fullName>
    </recommendedName>
</protein>
<name>A0A3B0Z7A9_9ZZZZ</name>
<organism evidence="1">
    <name type="scientific">hydrothermal vent metagenome</name>
    <dbReference type="NCBI Taxonomy" id="652676"/>
    <lineage>
        <taxon>unclassified sequences</taxon>
        <taxon>metagenomes</taxon>
        <taxon>ecological metagenomes</taxon>
    </lineage>
</organism>
<reference evidence="1" key="1">
    <citation type="submission" date="2018-06" db="EMBL/GenBank/DDBJ databases">
        <authorList>
            <person name="Zhirakovskaya E."/>
        </authorList>
    </citation>
    <scope>NUCLEOTIDE SEQUENCE</scope>
</reference>
<accession>A0A3B0Z7A9</accession>
<proteinExistence type="predicted"/>
<evidence type="ECO:0008006" key="2">
    <source>
        <dbReference type="Google" id="ProtNLM"/>
    </source>
</evidence>
<gene>
    <name evidence="1" type="ORF">MNBD_GAMMA16-1555</name>
</gene>
<sequence length="103" mass="11466">PEIPLHNNPAELGARVQTRKGDVSLQTQNDKGTKAKDTMMTLVQTARKLSVNTLDYIRDRISLSYQMPSLSSLINYGRKRNLTAVNLSSRQSSLGYGEDTINL</sequence>